<keyword evidence="4" id="KW-1134">Transmembrane beta strand</keyword>
<dbReference type="GO" id="GO:0006811">
    <property type="term" value="P:monoatomic ion transport"/>
    <property type="evidence" value="ECO:0007669"/>
    <property type="project" value="UniProtKB-KW"/>
</dbReference>
<dbReference type="EMBL" id="JALGBI010000001">
    <property type="protein sequence ID" value="MCJ0761596.1"/>
    <property type="molecule type" value="Genomic_DNA"/>
</dbReference>
<dbReference type="CDD" id="cd00342">
    <property type="entry name" value="gram_neg_porins"/>
    <property type="match status" value="1"/>
</dbReference>
<evidence type="ECO:0000256" key="11">
    <source>
        <dbReference type="SAM" id="SignalP"/>
    </source>
</evidence>
<evidence type="ECO:0000256" key="6">
    <source>
        <dbReference type="ARBA" id="ARBA00022729"/>
    </source>
</evidence>
<sequence>MNYKTPLAAMLLVSTSGLAMAQSSVTMYGLVDATLGRFKGAATGVNALDQSVTRLDGGGLSTSHLGFRGTEDLGGGLNAIFDLSAFIRNDTGEVGRSDAIGPPVNVGADPFFSRSSWVGLASRDWGTLRVGNITTLLFLNSITSNAFADSTVFGPLNLVTHIGGPQAGGTAWTNQATYDSPSLSGVRFSVARSLPEGQGGGNTGARLSYDQGPLAASFAWQSVKKTPLTFADGTTPNHVKTWMLGGSYDFSAVKLFAHVGRIQNNGTDAAPQDVGYRVMEVSAAMPVGTGRFLAGYAVRKTSDTPTPVPGTAAGGNVKRAVLTLGYDHYLSKRTDLYAVVMNDRTETRTLPAPPSIVKASGTSFGFGIRHRF</sequence>
<evidence type="ECO:0000259" key="12">
    <source>
        <dbReference type="Pfam" id="PF13609"/>
    </source>
</evidence>
<reference evidence="13" key="1">
    <citation type="submission" date="2022-03" db="EMBL/GenBank/DDBJ databases">
        <authorList>
            <person name="Woo C.Y."/>
        </authorList>
    </citation>
    <scope>NUCLEOTIDE SEQUENCE</scope>
    <source>
        <strain evidence="13">CYS-02</strain>
    </source>
</reference>
<evidence type="ECO:0000256" key="5">
    <source>
        <dbReference type="ARBA" id="ARBA00022692"/>
    </source>
</evidence>
<keyword evidence="14" id="KW-1185">Reference proteome</keyword>
<dbReference type="Proteomes" id="UP001139447">
    <property type="component" value="Unassembled WGS sequence"/>
</dbReference>
<evidence type="ECO:0000256" key="8">
    <source>
        <dbReference type="ARBA" id="ARBA00023114"/>
    </source>
</evidence>
<dbReference type="PANTHER" id="PTHR34501">
    <property type="entry name" value="PROTEIN YDDL-RELATED"/>
    <property type="match status" value="1"/>
</dbReference>
<evidence type="ECO:0000256" key="10">
    <source>
        <dbReference type="ARBA" id="ARBA00023237"/>
    </source>
</evidence>
<keyword evidence="5" id="KW-0812">Transmembrane</keyword>
<comment type="subunit">
    <text evidence="2">Homotrimer.</text>
</comment>
<dbReference type="Gene3D" id="2.40.160.10">
    <property type="entry name" value="Porin"/>
    <property type="match status" value="1"/>
</dbReference>
<evidence type="ECO:0000256" key="3">
    <source>
        <dbReference type="ARBA" id="ARBA00022448"/>
    </source>
</evidence>
<protein>
    <submittedName>
        <fullName evidence="13">Porin</fullName>
    </submittedName>
</protein>
<dbReference type="PANTHER" id="PTHR34501:SF9">
    <property type="entry name" value="MAJOR OUTER MEMBRANE PROTEIN P.IA"/>
    <property type="match status" value="1"/>
</dbReference>
<keyword evidence="7" id="KW-0406">Ion transport</keyword>
<keyword evidence="6 11" id="KW-0732">Signal</keyword>
<dbReference type="SUPFAM" id="SSF56935">
    <property type="entry name" value="Porins"/>
    <property type="match status" value="1"/>
</dbReference>
<dbReference type="InterPro" id="IPR033900">
    <property type="entry name" value="Gram_neg_porin_domain"/>
</dbReference>
<feature type="chain" id="PRO_5040951292" evidence="11">
    <location>
        <begin position="22"/>
        <end position="372"/>
    </location>
</feature>
<evidence type="ECO:0000313" key="14">
    <source>
        <dbReference type="Proteomes" id="UP001139447"/>
    </source>
</evidence>
<feature type="domain" description="Porin" evidence="12">
    <location>
        <begin position="8"/>
        <end position="346"/>
    </location>
</feature>
<keyword evidence="8" id="KW-0626">Porin</keyword>
<dbReference type="Pfam" id="PF13609">
    <property type="entry name" value="Porin_4"/>
    <property type="match status" value="1"/>
</dbReference>
<evidence type="ECO:0000256" key="1">
    <source>
        <dbReference type="ARBA" id="ARBA00004571"/>
    </source>
</evidence>
<name>A0A9X1VPT6_9BURK</name>
<evidence type="ECO:0000256" key="4">
    <source>
        <dbReference type="ARBA" id="ARBA00022452"/>
    </source>
</evidence>
<comment type="subcellular location">
    <subcellularLocation>
        <location evidence="1">Cell outer membrane</location>
        <topology evidence="1">Multi-pass membrane protein</topology>
    </subcellularLocation>
</comment>
<dbReference type="InterPro" id="IPR023614">
    <property type="entry name" value="Porin_dom_sf"/>
</dbReference>
<gene>
    <name evidence="13" type="ORF">MMF98_00050</name>
</gene>
<proteinExistence type="predicted"/>
<evidence type="ECO:0000256" key="9">
    <source>
        <dbReference type="ARBA" id="ARBA00023136"/>
    </source>
</evidence>
<dbReference type="InterPro" id="IPR050298">
    <property type="entry name" value="Gram-neg_bact_OMP"/>
</dbReference>
<keyword evidence="10" id="KW-0998">Cell outer membrane</keyword>
<feature type="signal peptide" evidence="11">
    <location>
        <begin position="1"/>
        <end position="21"/>
    </location>
</feature>
<evidence type="ECO:0000313" key="13">
    <source>
        <dbReference type="EMBL" id="MCJ0761596.1"/>
    </source>
</evidence>
<evidence type="ECO:0000256" key="2">
    <source>
        <dbReference type="ARBA" id="ARBA00011233"/>
    </source>
</evidence>
<dbReference type="GO" id="GO:0046930">
    <property type="term" value="C:pore complex"/>
    <property type="evidence" value="ECO:0007669"/>
    <property type="project" value="UniProtKB-KW"/>
</dbReference>
<keyword evidence="9" id="KW-0472">Membrane</keyword>
<accession>A0A9X1VPT6</accession>
<dbReference type="RefSeq" id="WP_243302642.1">
    <property type="nucleotide sequence ID" value="NZ_JALGBI010000001.1"/>
</dbReference>
<dbReference type="GO" id="GO:0009279">
    <property type="term" value="C:cell outer membrane"/>
    <property type="evidence" value="ECO:0007669"/>
    <property type="project" value="UniProtKB-SubCell"/>
</dbReference>
<evidence type="ECO:0000256" key="7">
    <source>
        <dbReference type="ARBA" id="ARBA00023065"/>
    </source>
</evidence>
<dbReference type="GO" id="GO:0015288">
    <property type="term" value="F:porin activity"/>
    <property type="evidence" value="ECO:0007669"/>
    <property type="project" value="UniProtKB-KW"/>
</dbReference>
<dbReference type="AlphaFoldDB" id="A0A9X1VPT6"/>
<comment type="caution">
    <text evidence="13">The sequence shown here is derived from an EMBL/GenBank/DDBJ whole genome shotgun (WGS) entry which is preliminary data.</text>
</comment>
<organism evidence="13 14">
    <name type="scientific">Variovorax terrae</name>
    <dbReference type="NCBI Taxonomy" id="2923278"/>
    <lineage>
        <taxon>Bacteria</taxon>
        <taxon>Pseudomonadati</taxon>
        <taxon>Pseudomonadota</taxon>
        <taxon>Betaproteobacteria</taxon>
        <taxon>Burkholderiales</taxon>
        <taxon>Comamonadaceae</taxon>
        <taxon>Variovorax</taxon>
    </lineage>
</organism>
<keyword evidence="3" id="KW-0813">Transport</keyword>